<feature type="region of interest" description="Disordered" evidence="1">
    <location>
        <begin position="129"/>
        <end position="155"/>
    </location>
</feature>
<gene>
    <name evidence="2" type="ORF">HCBG_01403</name>
</gene>
<sequence>MDNGELAGVHAPRHVPLECAFPGSPWALAIQGKFYQNEGLRNKNEKRDSFRPSFSSSALRKRVIYVRLYRASIPRDSQDTRVSQASGGQAPDRSPQQMWCARERLSVHNMLVMPTYREFERFLHPTIQRTGPLNSTSDASIPRSMHHMQDTPPNSTVSMERRIILDFTAPSQPV</sequence>
<name>C0NET7_AJECG</name>
<dbReference type="AlphaFoldDB" id="C0NET7"/>
<feature type="region of interest" description="Disordered" evidence="1">
    <location>
        <begin position="76"/>
        <end position="96"/>
    </location>
</feature>
<proteinExistence type="predicted"/>
<organism evidence="2 3">
    <name type="scientific">Ajellomyces capsulatus (strain G186AR / H82 / ATCC MYA-2454 / RMSCC 2432)</name>
    <name type="common">Darling's disease fungus</name>
    <name type="synonym">Histoplasma capsulatum</name>
    <dbReference type="NCBI Taxonomy" id="447093"/>
    <lineage>
        <taxon>Eukaryota</taxon>
        <taxon>Fungi</taxon>
        <taxon>Dikarya</taxon>
        <taxon>Ascomycota</taxon>
        <taxon>Pezizomycotina</taxon>
        <taxon>Eurotiomycetes</taxon>
        <taxon>Eurotiomycetidae</taxon>
        <taxon>Onygenales</taxon>
        <taxon>Ajellomycetaceae</taxon>
        <taxon>Histoplasma</taxon>
    </lineage>
</organism>
<keyword evidence="3" id="KW-1185">Reference proteome</keyword>
<feature type="compositionally biased region" description="Polar residues" evidence="1">
    <location>
        <begin position="129"/>
        <end position="139"/>
    </location>
</feature>
<dbReference type="InParanoid" id="C0NET7"/>
<evidence type="ECO:0000313" key="3">
    <source>
        <dbReference type="Proteomes" id="UP000001631"/>
    </source>
</evidence>
<dbReference type="HOGENOM" id="CLU_1539573_0_0_1"/>
<accession>C0NET7</accession>
<evidence type="ECO:0000313" key="2">
    <source>
        <dbReference type="EMBL" id="EEH09758.1"/>
    </source>
</evidence>
<dbReference type="RefSeq" id="XP_045290239.1">
    <property type="nucleotide sequence ID" value="XM_045428453.1"/>
</dbReference>
<protein>
    <submittedName>
        <fullName evidence="2">Uncharacterized protein</fullName>
    </submittedName>
</protein>
<evidence type="ECO:0000256" key="1">
    <source>
        <dbReference type="SAM" id="MobiDB-lite"/>
    </source>
</evidence>
<dbReference type="Proteomes" id="UP000001631">
    <property type="component" value="Unassembled WGS sequence"/>
</dbReference>
<dbReference type="GeneID" id="69034420"/>
<dbReference type="EMBL" id="GG663364">
    <property type="protein sequence ID" value="EEH09758.1"/>
    <property type="molecule type" value="Genomic_DNA"/>
</dbReference>
<reference evidence="2" key="1">
    <citation type="submission" date="2009-02" db="EMBL/GenBank/DDBJ databases">
        <title>The Genome Sequence of Ajellomyces capsulatus strain G186AR.</title>
        <authorList>
            <consortium name="The Broad Institute Genome Sequencing Platform"/>
            <person name="Champion M."/>
            <person name="Cuomo C."/>
            <person name="Ma L.-J."/>
            <person name="Henn M.R."/>
            <person name="Sil A."/>
            <person name="Goldman B."/>
            <person name="Young S.K."/>
            <person name="Kodira C.D."/>
            <person name="Zeng Q."/>
            <person name="Koehrsen M."/>
            <person name="Alvarado L."/>
            <person name="Berlin A."/>
            <person name="Borenstein D."/>
            <person name="Chen Z."/>
            <person name="Engels R."/>
            <person name="Freedman E."/>
            <person name="Gellesch M."/>
            <person name="Goldberg J."/>
            <person name="Griggs A."/>
            <person name="Gujja S."/>
            <person name="Heiman D."/>
            <person name="Hepburn T."/>
            <person name="Howarth C."/>
            <person name="Jen D."/>
            <person name="Larson L."/>
            <person name="Lewis B."/>
            <person name="Mehta T."/>
            <person name="Park D."/>
            <person name="Pearson M."/>
            <person name="Roberts A."/>
            <person name="Saif S."/>
            <person name="Shea T."/>
            <person name="Shenoy N."/>
            <person name="Sisk P."/>
            <person name="Stolte C."/>
            <person name="Sykes S."/>
            <person name="Walk T."/>
            <person name="White J."/>
            <person name="Yandava C."/>
            <person name="Klein B."/>
            <person name="McEwen J.G."/>
            <person name="Puccia R."/>
            <person name="Goldman G.H."/>
            <person name="Felipe M.S."/>
            <person name="Nino-Vega G."/>
            <person name="San-Blas G."/>
            <person name="Taylor J."/>
            <person name="Mendoza L."/>
            <person name="Galagan J."/>
            <person name="Nusbaum C."/>
            <person name="Birren B."/>
        </authorList>
    </citation>
    <scope>NUCLEOTIDE SEQUENCE</scope>
    <source>
        <strain evidence="2">G186AR</strain>
    </source>
</reference>